<proteinExistence type="inferred from homology"/>
<dbReference type="RefSeq" id="WP_090475887.1">
    <property type="nucleotide sequence ID" value="NZ_LT629710.1"/>
</dbReference>
<dbReference type="NCBIfam" id="TIGR00045">
    <property type="entry name" value="glycerate kinase"/>
    <property type="match status" value="1"/>
</dbReference>
<gene>
    <name evidence="5" type="ORF">SAMN04515671_2080</name>
</gene>
<keyword evidence="2 4" id="KW-0808">Transferase</keyword>
<dbReference type="InterPro" id="IPR018193">
    <property type="entry name" value="Glyc_kinase_flavodox-like_fold"/>
</dbReference>
<dbReference type="EMBL" id="LT629710">
    <property type="protein sequence ID" value="SDO82875.1"/>
    <property type="molecule type" value="Genomic_DNA"/>
</dbReference>
<dbReference type="GO" id="GO:0008887">
    <property type="term" value="F:glycerate kinase activity"/>
    <property type="evidence" value="ECO:0007669"/>
    <property type="project" value="UniProtKB-UniRule"/>
</dbReference>
<organism evidence="5 6">
    <name type="scientific">Nakamurella panacisegetis</name>
    <dbReference type="NCBI Taxonomy" id="1090615"/>
    <lineage>
        <taxon>Bacteria</taxon>
        <taxon>Bacillati</taxon>
        <taxon>Actinomycetota</taxon>
        <taxon>Actinomycetes</taxon>
        <taxon>Nakamurellales</taxon>
        <taxon>Nakamurellaceae</taxon>
        <taxon>Nakamurella</taxon>
    </lineage>
</organism>
<evidence type="ECO:0000256" key="1">
    <source>
        <dbReference type="ARBA" id="ARBA00006284"/>
    </source>
</evidence>
<dbReference type="PIRSF" id="PIRSF006078">
    <property type="entry name" value="GlxK"/>
    <property type="match status" value="1"/>
</dbReference>
<dbReference type="Proteomes" id="UP000198741">
    <property type="component" value="Chromosome I"/>
</dbReference>
<dbReference type="Gene3D" id="3.90.1510.10">
    <property type="entry name" value="Glycerate kinase, domain 2"/>
    <property type="match status" value="1"/>
</dbReference>
<dbReference type="InterPro" id="IPR036129">
    <property type="entry name" value="Glycerate_kinase_sf"/>
</dbReference>
<accession>A0A1H0MRF5</accession>
<dbReference type="GO" id="GO:0031388">
    <property type="term" value="P:organic acid phosphorylation"/>
    <property type="evidence" value="ECO:0007669"/>
    <property type="project" value="UniProtKB-UniRule"/>
</dbReference>
<dbReference type="InterPro" id="IPR004381">
    <property type="entry name" value="Glycerate_kinase"/>
</dbReference>
<protein>
    <submittedName>
        <fullName evidence="5">Glycerate kinase</fullName>
    </submittedName>
</protein>
<evidence type="ECO:0000313" key="5">
    <source>
        <dbReference type="EMBL" id="SDO82875.1"/>
    </source>
</evidence>
<comment type="similarity">
    <text evidence="1 4">Belongs to the glycerate kinase type-1 family.</text>
</comment>
<evidence type="ECO:0000256" key="2">
    <source>
        <dbReference type="ARBA" id="ARBA00022679"/>
    </source>
</evidence>
<dbReference type="SUPFAM" id="SSF110738">
    <property type="entry name" value="Glycerate kinase I"/>
    <property type="match status" value="1"/>
</dbReference>
<dbReference type="InterPro" id="IPR018197">
    <property type="entry name" value="Glycerate_kinase_RE-like"/>
</dbReference>
<dbReference type="Gene3D" id="3.40.50.10350">
    <property type="entry name" value="Glycerate kinase, domain 1"/>
    <property type="match status" value="1"/>
</dbReference>
<keyword evidence="3 4" id="KW-0418">Kinase</keyword>
<dbReference type="PANTHER" id="PTHR21599">
    <property type="entry name" value="GLYCERATE KINASE"/>
    <property type="match status" value="1"/>
</dbReference>
<dbReference type="AlphaFoldDB" id="A0A1H0MRF5"/>
<evidence type="ECO:0000313" key="6">
    <source>
        <dbReference type="Proteomes" id="UP000198741"/>
    </source>
</evidence>
<dbReference type="Pfam" id="PF02595">
    <property type="entry name" value="Gly_kinase"/>
    <property type="match status" value="1"/>
</dbReference>
<sequence length="380" mass="37575">MGTVLIACDKFKGSLTALQVGQALARGISAVRPDLVCDLMPVADGGDGTLDAALAAGFDEIPVMATGPTGETVSTRFARRGTTAVVELADACGLGRLPGGRPAPLTASTRGVGDVLGAALDAGCRRIVLGIGGSASTDGGAGMVAALGARLLDSAGRPLPSGGAALLDLAAVDLAGLHPALPDTEVLIACDVDNPLLGPTGAAAVYGPQKGADPDAVALLDRALSVWADAVSRRTSEDLRALPGAGAAGGVGFAGAALLGARLVPGIDVVLDLIGFADRLSSASLVITGEGSLDEQTLHGKAPVGVARAARASGVPVVAVCGRCRLTENQWRAAGFDAVHPLSALEPDLATSMARAAELLQLIGRSLAATAPHAAIAPDR</sequence>
<evidence type="ECO:0000256" key="3">
    <source>
        <dbReference type="ARBA" id="ARBA00022777"/>
    </source>
</evidence>
<dbReference type="PANTHER" id="PTHR21599:SF0">
    <property type="entry name" value="GLYCERATE KINASE"/>
    <property type="match status" value="1"/>
</dbReference>
<evidence type="ECO:0000256" key="4">
    <source>
        <dbReference type="PIRNR" id="PIRNR006078"/>
    </source>
</evidence>
<dbReference type="OrthoDB" id="9774290at2"/>
<keyword evidence="6" id="KW-1185">Reference proteome</keyword>
<reference evidence="5 6" key="1">
    <citation type="submission" date="2016-10" db="EMBL/GenBank/DDBJ databases">
        <authorList>
            <person name="de Groot N.N."/>
        </authorList>
    </citation>
    <scope>NUCLEOTIDE SEQUENCE [LARGE SCALE GENOMIC DNA]</scope>
    <source>
        <strain evidence="6">P4-7,KCTC 19426,CECT 7604</strain>
    </source>
</reference>
<name>A0A1H0MRF5_9ACTN</name>
<dbReference type="STRING" id="1090615.SAMN04515671_2080"/>